<sequence length="103" mass="12140">MFAAFTLYVMPKEFLELVERMRLVENDLAIPLFRQDMNKKRLGDDMTRRESSEKRSRYSNNKRGFESNVGSVPECARCDFCSPEFPADFNNFLKRQQICNSLN</sequence>
<accession>A0AAV7H1L4</accession>
<evidence type="ECO:0000313" key="2">
    <source>
        <dbReference type="EMBL" id="KAH0462911.1"/>
    </source>
</evidence>
<keyword evidence="3" id="KW-1185">Reference proteome</keyword>
<feature type="compositionally biased region" description="Basic and acidic residues" evidence="1">
    <location>
        <begin position="41"/>
        <end position="56"/>
    </location>
</feature>
<feature type="region of interest" description="Disordered" evidence="1">
    <location>
        <begin position="41"/>
        <end position="68"/>
    </location>
</feature>
<gene>
    <name evidence="2" type="ORF">IEQ34_007493</name>
</gene>
<dbReference type="EMBL" id="JAGFBR010000008">
    <property type="protein sequence ID" value="KAH0462911.1"/>
    <property type="molecule type" value="Genomic_DNA"/>
</dbReference>
<evidence type="ECO:0000313" key="3">
    <source>
        <dbReference type="Proteomes" id="UP000775213"/>
    </source>
</evidence>
<dbReference type="Proteomes" id="UP000775213">
    <property type="component" value="Unassembled WGS sequence"/>
</dbReference>
<reference evidence="2 3" key="1">
    <citation type="journal article" date="2021" name="Hortic Res">
        <title>Chromosome-scale assembly of the Dendrobium chrysotoxum genome enhances the understanding of orchid evolution.</title>
        <authorList>
            <person name="Zhang Y."/>
            <person name="Zhang G.Q."/>
            <person name="Zhang D."/>
            <person name="Liu X.D."/>
            <person name="Xu X.Y."/>
            <person name="Sun W.H."/>
            <person name="Yu X."/>
            <person name="Zhu X."/>
            <person name="Wang Z.W."/>
            <person name="Zhao X."/>
            <person name="Zhong W.Y."/>
            <person name="Chen H."/>
            <person name="Yin W.L."/>
            <person name="Huang T."/>
            <person name="Niu S.C."/>
            <person name="Liu Z.J."/>
        </authorList>
    </citation>
    <scope>NUCLEOTIDE SEQUENCE [LARGE SCALE GENOMIC DNA]</scope>
    <source>
        <strain evidence="2">Lindl</strain>
    </source>
</reference>
<name>A0AAV7H1L4_DENCH</name>
<proteinExistence type="predicted"/>
<evidence type="ECO:0000256" key="1">
    <source>
        <dbReference type="SAM" id="MobiDB-lite"/>
    </source>
</evidence>
<organism evidence="2 3">
    <name type="scientific">Dendrobium chrysotoxum</name>
    <name type="common">Orchid</name>
    <dbReference type="NCBI Taxonomy" id="161865"/>
    <lineage>
        <taxon>Eukaryota</taxon>
        <taxon>Viridiplantae</taxon>
        <taxon>Streptophyta</taxon>
        <taxon>Embryophyta</taxon>
        <taxon>Tracheophyta</taxon>
        <taxon>Spermatophyta</taxon>
        <taxon>Magnoliopsida</taxon>
        <taxon>Liliopsida</taxon>
        <taxon>Asparagales</taxon>
        <taxon>Orchidaceae</taxon>
        <taxon>Epidendroideae</taxon>
        <taxon>Malaxideae</taxon>
        <taxon>Dendrobiinae</taxon>
        <taxon>Dendrobium</taxon>
    </lineage>
</organism>
<protein>
    <submittedName>
        <fullName evidence="2">Uncharacterized protein</fullName>
    </submittedName>
</protein>
<dbReference type="AlphaFoldDB" id="A0AAV7H1L4"/>
<comment type="caution">
    <text evidence="2">The sequence shown here is derived from an EMBL/GenBank/DDBJ whole genome shotgun (WGS) entry which is preliminary data.</text>
</comment>